<accession>A0ABR7A4Y0</accession>
<organism evidence="1 2">
    <name type="scientific">Undibacterium curvum</name>
    <dbReference type="NCBI Taxonomy" id="2762294"/>
    <lineage>
        <taxon>Bacteria</taxon>
        <taxon>Pseudomonadati</taxon>
        <taxon>Pseudomonadota</taxon>
        <taxon>Betaproteobacteria</taxon>
        <taxon>Burkholderiales</taxon>
        <taxon>Oxalobacteraceae</taxon>
        <taxon>Undibacterium</taxon>
    </lineage>
</organism>
<dbReference type="EMBL" id="JACOGD010000004">
    <property type="protein sequence ID" value="MBC3931965.1"/>
    <property type="molecule type" value="Genomic_DNA"/>
</dbReference>
<keyword evidence="2" id="KW-1185">Reference proteome</keyword>
<name>A0ABR7A4Y0_9BURK</name>
<evidence type="ECO:0000313" key="2">
    <source>
        <dbReference type="Proteomes" id="UP000654304"/>
    </source>
</evidence>
<reference evidence="1 2" key="1">
    <citation type="submission" date="2020-08" db="EMBL/GenBank/DDBJ databases">
        <title>Novel species isolated from subtropical streams in China.</title>
        <authorList>
            <person name="Lu H."/>
        </authorList>
    </citation>
    <scope>NUCLEOTIDE SEQUENCE [LARGE SCALE GENOMIC DNA]</scope>
    <source>
        <strain evidence="1 2">CY22W</strain>
    </source>
</reference>
<proteinExistence type="predicted"/>
<sequence length="99" mass="11012">MESLIYVGLDSERYADFVANTVKVDEVEDLTGKVPHAGYGGAVKSTYISPKDGQLKFVLERHQQYAPDAWGNDVWIFADDFTVAEASEFISNFDKTKSA</sequence>
<gene>
    <name evidence="1" type="ORF">H8K43_09805</name>
</gene>
<dbReference type="RefSeq" id="WP_186903647.1">
    <property type="nucleotide sequence ID" value="NZ_JACOGD010000004.1"/>
</dbReference>
<protein>
    <submittedName>
        <fullName evidence="1">Uncharacterized protein</fullName>
    </submittedName>
</protein>
<evidence type="ECO:0000313" key="1">
    <source>
        <dbReference type="EMBL" id="MBC3931965.1"/>
    </source>
</evidence>
<dbReference type="Proteomes" id="UP000654304">
    <property type="component" value="Unassembled WGS sequence"/>
</dbReference>
<comment type="caution">
    <text evidence="1">The sequence shown here is derived from an EMBL/GenBank/DDBJ whole genome shotgun (WGS) entry which is preliminary data.</text>
</comment>